<evidence type="ECO:0000313" key="5">
    <source>
        <dbReference type="WBParaSite" id="TREG1_25580.2"/>
    </source>
</evidence>
<dbReference type="WBParaSite" id="TREG1_25580.1">
    <property type="protein sequence ID" value="TREG1_25580.1"/>
    <property type="gene ID" value="TREG1_25580"/>
</dbReference>
<dbReference type="Gene3D" id="1.10.238.10">
    <property type="entry name" value="EF-hand"/>
    <property type="match status" value="1"/>
</dbReference>
<proteinExistence type="predicted"/>
<dbReference type="SUPFAM" id="SSF47473">
    <property type="entry name" value="EF-hand"/>
    <property type="match status" value="1"/>
</dbReference>
<reference evidence="4 5" key="2">
    <citation type="submission" date="2023-11" db="UniProtKB">
        <authorList>
            <consortium name="WormBaseParasite"/>
        </authorList>
    </citation>
    <scope>IDENTIFICATION</scope>
</reference>
<evidence type="ECO:0000256" key="1">
    <source>
        <dbReference type="ARBA" id="ARBA00022837"/>
    </source>
</evidence>
<dbReference type="Proteomes" id="UP000050795">
    <property type="component" value="Unassembled WGS sequence"/>
</dbReference>
<dbReference type="InterPro" id="IPR018247">
    <property type="entry name" value="EF_Hand_1_Ca_BS"/>
</dbReference>
<evidence type="ECO:0000313" key="3">
    <source>
        <dbReference type="Proteomes" id="UP000050795"/>
    </source>
</evidence>
<dbReference type="WBParaSite" id="TREG1_25580.2">
    <property type="protein sequence ID" value="TREG1_25580.2"/>
    <property type="gene ID" value="TREG1_25580"/>
</dbReference>
<evidence type="ECO:0000313" key="4">
    <source>
        <dbReference type="WBParaSite" id="TREG1_25580.1"/>
    </source>
</evidence>
<evidence type="ECO:0000259" key="2">
    <source>
        <dbReference type="PROSITE" id="PS50222"/>
    </source>
</evidence>
<reference evidence="3" key="1">
    <citation type="submission" date="2022-06" db="EMBL/GenBank/DDBJ databases">
        <authorList>
            <person name="Berger JAMES D."/>
            <person name="Berger JAMES D."/>
        </authorList>
    </citation>
    <scope>NUCLEOTIDE SEQUENCE [LARGE SCALE GENOMIC DNA]</scope>
</reference>
<dbReference type="CDD" id="cd00051">
    <property type="entry name" value="EFh"/>
    <property type="match status" value="1"/>
</dbReference>
<dbReference type="PROSITE" id="PS50222">
    <property type="entry name" value="EF_HAND_2"/>
    <property type="match status" value="2"/>
</dbReference>
<dbReference type="PROSITE" id="PS00018">
    <property type="entry name" value="EF_HAND_1"/>
    <property type="match status" value="2"/>
</dbReference>
<keyword evidence="3" id="KW-1185">Reference proteome</keyword>
<feature type="domain" description="EF-hand" evidence="2">
    <location>
        <begin position="2"/>
        <end position="37"/>
    </location>
</feature>
<dbReference type="GO" id="GO:0005509">
    <property type="term" value="F:calcium ion binding"/>
    <property type="evidence" value="ECO:0007669"/>
    <property type="project" value="InterPro"/>
</dbReference>
<accession>A0AA85JHS7</accession>
<dbReference type="InterPro" id="IPR011992">
    <property type="entry name" value="EF-hand-dom_pair"/>
</dbReference>
<dbReference type="Pfam" id="PF13499">
    <property type="entry name" value="EF-hand_7"/>
    <property type="match status" value="1"/>
</dbReference>
<name>A0AA85JHS7_TRIRE</name>
<protein>
    <recommendedName>
        <fullName evidence="2">EF-hand domain-containing protein</fullName>
    </recommendedName>
</protein>
<organism evidence="3 4">
    <name type="scientific">Trichobilharzia regenti</name>
    <name type="common">Nasal bird schistosome</name>
    <dbReference type="NCBI Taxonomy" id="157069"/>
    <lineage>
        <taxon>Eukaryota</taxon>
        <taxon>Metazoa</taxon>
        <taxon>Spiralia</taxon>
        <taxon>Lophotrochozoa</taxon>
        <taxon>Platyhelminthes</taxon>
        <taxon>Trematoda</taxon>
        <taxon>Digenea</taxon>
        <taxon>Strigeidida</taxon>
        <taxon>Schistosomatoidea</taxon>
        <taxon>Schistosomatidae</taxon>
        <taxon>Trichobilharzia</taxon>
    </lineage>
</organism>
<keyword evidence="1" id="KW-0106">Calcium</keyword>
<feature type="domain" description="EF-hand" evidence="2">
    <location>
        <begin position="38"/>
        <end position="69"/>
    </location>
</feature>
<dbReference type="AlphaFoldDB" id="A0AA85JHS7"/>
<sequence>MPDKDMLIRLFYKLDTSGDGSVSRKELFEGLQRAGVSPTILQRLMERLDLNGDGVITLCEYKTAIGANK</sequence>
<dbReference type="InterPro" id="IPR002048">
    <property type="entry name" value="EF_hand_dom"/>
</dbReference>
<dbReference type="SMART" id="SM00054">
    <property type="entry name" value="EFh"/>
    <property type="match status" value="2"/>
</dbReference>